<dbReference type="AlphaFoldDB" id="A0A1A6DV38"/>
<dbReference type="PANTHER" id="PTHR44119:SF4">
    <property type="entry name" value="AEROBIC COBALTOCHELATASE SUBUNIT COBN"/>
    <property type="match status" value="1"/>
</dbReference>
<dbReference type="EMBL" id="LZDH01000056">
    <property type="protein sequence ID" value="OBS30660.1"/>
    <property type="molecule type" value="Genomic_DNA"/>
</dbReference>
<dbReference type="GO" id="GO:0051116">
    <property type="term" value="F:cobaltochelatase activity"/>
    <property type="evidence" value="ECO:0007669"/>
    <property type="project" value="UniProtKB-UniRule"/>
</dbReference>
<dbReference type="STRING" id="1101373.A9O67_06625"/>
<dbReference type="OrthoDB" id="9757976at2"/>
<dbReference type="RefSeq" id="WP_068609323.1">
    <property type="nucleotide sequence ID" value="NZ_LZDH01000056.1"/>
</dbReference>
<organism evidence="3 4">
    <name type="scientific">Tepidimonas fonticaldi</name>
    <dbReference type="NCBI Taxonomy" id="1101373"/>
    <lineage>
        <taxon>Bacteria</taxon>
        <taxon>Pseudomonadati</taxon>
        <taxon>Pseudomonadota</taxon>
        <taxon>Betaproteobacteria</taxon>
        <taxon>Burkholderiales</taxon>
        <taxon>Tepidimonas</taxon>
    </lineage>
</organism>
<feature type="domain" description="CobN/magnesium chelatase" evidence="2">
    <location>
        <begin position="139"/>
        <end position="1227"/>
    </location>
</feature>
<protein>
    <recommendedName>
        <fullName evidence="1">Cobaltochelatase subunit CobN</fullName>
        <ecNumber evidence="1">6.6.1.2</ecNumber>
    </recommendedName>
</protein>
<dbReference type="InterPro" id="IPR011953">
    <property type="entry name" value="Cobalto_CobN"/>
</dbReference>
<name>A0A1A6DV38_9BURK</name>
<gene>
    <name evidence="3" type="ORF">A9O67_06625</name>
</gene>
<accession>A0A1A6DV38</accession>
<dbReference type="InterPro" id="IPR003672">
    <property type="entry name" value="CobN/Mg_chltase"/>
</dbReference>
<evidence type="ECO:0000313" key="4">
    <source>
        <dbReference type="Proteomes" id="UP000091969"/>
    </source>
</evidence>
<keyword evidence="4" id="KW-1185">Reference proteome</keyword>
<reference evidence="3 4" key="1">
    <citation type="submission" date="2016-06" db="EMBL/GenBank/DDBJ databases">
        <title>Genome sequence of Tepidimonas fonticaldi PL17.</title>
        <authorList>
            <person name="Pinnaka A.K."/>
        </authorList>
    </citation>
    <scope>NUCLEOTIDE SEQUENCE [LARGE SCALE GENOMIC DNA]</scope>
    <source>
        <strain evidence="3 4">PL17</strain>
    </source>
</reference>
<proteinExistence type="predicted"/>
<evidence type="ECO:0000256" key="1">
    <source>
        <dbReference type="NCBIfam" id="TIGR02257"/>
    </source>
</evidence>
<dbReference type="EC" id="6.6.1.2" evidence="1"/>
<dbReference type="CDD" id="cd10150">
    <property type="entry name" value="CobN_like"/>
    <property type="match status" value="1"/>
</dbReference>
<evidence type="ECO:0000259" key="2">
    <source>
        <dbReference type="Pfam" id="PF02514"/>
    </source>
</evidence>
<dbReference type="GO" id="GO:0009236">
    <property type="term" value="P:cobalamin biosynthetic process"/>
    <property type="evidence" value="ECO:0007669"/>
    <property type="project" value="UniProtKB-UniRule"/>
</dbReference>
<dbReference type="Proteomes" id="UP000091969">
    <property type="component" value="Unassembled WGS sequence"/>
</dbReference>
<dbReference type="Pfam" id="PF02514">
    <property type="entry name" value="CobN-Mg_chel"/>
    <property type="match status" value="1"/>
</dbReference>
<evidence type="ECO:0000313" key="3">
    <source>
        <dbReference type="EMBL" id="OBS30660.1"/>
    </source>
</evidence>
<sequence>MHLLATRAGGFIDDTSGAVVRLAQTPAPVVVLSAADTTLSLLASVLPKDYPEVRLANLMALRQPATVDLYVEDVLQHARAVIIDHLGAYHDWAYLVERCAALARQRGQWLAVFSGDGQDDPQLLAQGTVDWDDARTLWRALRYGGQANAARFWALIGQRALGLKEQPYTPPQPLPSIVEHQVADLPPVAPDAPQALLLFYRAHVQASNTGPFDALLRALHARGLRARAWAVDSLKNPQVRQRLHDLAEGGGVDLVLNATAFALGLEDGQTLAGDAPVLQLITAGVTRQHWNDDPHGLPPRDMAMQVVLPELDGRIATRAISFKAVQCHDPRTQIDLIRYAADTEAIDWVAELAWRWCRLRRLERSQVRLAVVLTDYPSDDARIGMALGLDVPASVVRMLQALHRNGYDLGDGPALPRDGDELMRWLRSGVTHAIDDNDARPAWQSLALTDYRRMLEAWPAPLVEALQQRWGAPERDPMARAGRLMIPGIRLGQVFIGLQPPRDPRQRRAAYHDAEQVPPHAHVGFYLWLREVWQVDAVVQVGTHGNLEWLPGKSVALGPLCWPQRLLGPLPHLYLYIVNDPGEGVQAKRRTQAVIIDHLMPPLADAQDSGTLLPLERMVEEYYDALTMDPPRARRLRQAIVDETLRLGVHEELGLQGDPRDAAVLAQWLQRLDAYLCEIKESQLRAGLHVWGTSPQGLTRAQTLLAFLRQPRGNRAQDDSLLRAMAQDLGLDGFDPLQADPAEPWRGPRPALLRAIDPGGPWRHAGHTRQRLHQLALAWLQDPALAERQAGPRAQQVLRWVWQYLAPRLDACGSNETTQLLRGLHGRFVPPGPSGAPSRGRIDALPTGRNFYASDPRSLPTPAAWDSGQRIAARLIERYAQDHGVFPSAIGLSLWGTTTLRTGGEDVATALALLGVRPRWDEGSGRVIEVEVLPASLRPYPRVDVTLRVSGLFRDAFAHLIDLLDTAVQAVAAIDPADEPDELNPVRVHVQREAQALLAQGLDPAQAQRQASWRLFGPRPGSYGAGIGEVAQTDAAFDRNALVRAYLGSGAYAYGRGAHGVAAPAAWERRLARLDLAAHIQDHREHDALDIDGFVEYLGGMAAAAQVLRGQAPAVYHADSSTTAVRVRPLREELARIVRARVTHPRWLQAMQAHGYAGAAEMAATLEHLLGWAALGQGVSAHQLDLVAETLLFNESNQSFLRQHNLPALRRMAQRLWQAIEQGLWTPPVALQQRLRQLQLELEESWEHPSI</sequence>
<comment type="caution">
    <text evidence="3">The sequence shown here is derived from an EMBL/GenBank/DDBJ whole genome shotgun (WGS) entry which is preliminary data.</text>
</comment>
<dbReference type="NCBIfam" id="TIGR02257">
    <property type="entry name" value="cobalto_cobN"/>
    <property type="match status" value="1"/>
</dbReference>
<dbReference type="PANTHER" id="PTHR44119">
    <property type="entry name" value="MAGNESIUM-CHELATASE SUBUNIT CHLH, CHLOROPLASTIC"/>
    <property type="match status" value="1"/>
</dbReference>